<gene>
    <name evidence="2" type="ORF">ODALV1_LOCUS27691</name>
</gene>
<proteinExistence type="predicted"/>
<protein>
    <recommendedName>
        <fullName evidence="1">FHA domain-containing protein</fullName>
    </recommendedName>
</protein>
<keyword evidence="3" id="KW-1185">Reference proteome</keyword>
<name>A0ABP1RYH1_9HEXA</name>
<organism evidence="2 3">
    <name type="scientific">Orchesella dallaii</name>
    <dbReference type="NCBI Taxonomy" id="48710"/>
    <lineage>
        <taxon>Eukaryota</taxon>
        <taxon>Metazoa</taxon>
        <taxon>Ecdysozoa</taxon>
        <taxon>Arthropoda</taxon>
        <taxon>Hexapoda</taxon>
        <taxon>Collembola</taxon>
        <taxon>Entomobryomorpha</taxon>
        <taxon>Entomobryoidea</taxon>
        <taxon>Orchesellidae</taxon>
        <taxon>Orchesellinae</taxon>
        <taxon>Orchesella</taxon>
    </lineage>
</organism>
<dbReference type="InterPro" id="IPR000253">
    <property type="entry name" value="FHA_dom"/>
</dbReference>
<dbReference type="Pfam" id="PF00498">
    <property type="entry name" value="FHA"/>
    <property type="match status" value="1"/>
</dbReference>
<dbReference type="Proteomes" id="UP001642540">
    <property type="component" value="Unassembled WGS sequence"/>
</dbReference>
<sequence length="140" mass="16075">MTSGPLLYYIQKSSSEQGQDGQVVLCKSRYVSKMHCLIFMKDDKYWIEDLVSTNGTYLNGVHISCYSPRELYYGDQIGIGVDSDDMNVDFSSEQYFVFKFLKQAEKVVTAVDENDVTIIKEYRRSTCPSCGHKFTEKDNN</sequence>
<evidence type="ECO:0000313" key="3">
    <source>
        <dbReference type="Proteomes" id="UP001642540"/>
    </source>
</evidence>
<accession>A0ABP1RYH1</accession>
<dbReference type="SUPFAM" id="SSF49879">
    <property type="entry name" value="SMAD/FHA domain"/>
    <property type="match status" value="1"/>
</dbReference>
<feature type="domain" description="FHA" evidence="1">
    <location>
        <begin position="8"/>
        <end position="63"/>
    </location>
</feature>
<dbReference type="Gene3D" id="2.60.200.20">
    <property type="match status" value="1"/>
</dbReference>
<dbReference type="PROSITE" id="PS50006">
    <property type="entry name" value="FHA_DOMAIN"/>
    <property type="match status" value="1"/>
</dbReference>
<evidence type="ECO:0000313" key="2">
    <source>
        <dbReference type="EMBL" id="CAL8139118.1"/>
    </source>
</evidence>
<reference evidence="2 3" key="1">
    <citation type="submission" date="2024-08" db="EMBL/GenBank/DDBJ databases">
        <authorList>
            <person name="Cucini C."/>
            <person name="Frati F."/>
        </authorList>
    </citation>
    <scope>NUCLEOTIDE SEQUENCE [LARGE SCALE GENOMIC DNA]</scope>
</reference>
<dbReference type="InterPro" id="IPR008984">
    <property type="entry name" value="SMAD_FHA_dom_sf"/>
</dbReference>
<dbReference type="CDD" id="cd00060">
    <property type="entry name" value="FHA"/>
    <property type="match status" value="1"/>
</dbReference>
<comment type="caution">
    <text evidence="2">The sequence shown here is derived from an EMBL/GenBank/DDBJ whole genome shotgun (WGS) entry which is preliminary data.</text>
</comment>
<dbReference type="SMART" id="SM00240">
    <property type="entry name" value="FHA"/>
    <property type="match status" value="1"/>
</dbReference>
<dbReference type="EMBL" id="CAXLJM020000124">
    <property type="protein sequence ID" value="CAL8139118.1"/>
    <property type="molecule type" value="Genomic_DNA"/>
</dbReference>
<evidence type="ECO:0000259" key="1">
    <source>
        <dbReference type="PROSITE" id="PS50006"/>
    </source>
</evidence>